<name>A0ABU9FVU7_9VIBR</name>
<dbReference type="Proteomes" id="UP001377160">
    <property type="component" value="Unassembled WGS sequence"/>
</dbReference>
<dbReference type="RefSeq" id="WP_341635760.1">
    <property type="nucleotide sequence ID" value="NZ_JBANDX010000018.1"/>
</dbReference>
<gene>
    <name evidence="4" type="ORF">V8Z71_18455</name>
</gene>
<dbReference type="Pfam" id="PF06863">
    <property type="entry name" value="DUF1254"/>
    <property type="match status" value="1"/>
</dbReference>
<dbReference type="Gene3D" id="1.10.3360.10">
    <property type="entry name" value="VPA0735-like domain"/>
    <property type="match status" value="1"/>
</dbReference>
<accession>A0ABU9FVU7</accession>
<dbReference type="InterPro" id="IPR037049">
    <property type="entry name" value="DUF1214_C_sf"/>
</dbReference>
<dbReference type="Pfam" id="PF06742">
    <property type="entry name" value="DUF1214"/>
    <property type="match status" value="1"/>
</dbReference>
<dbReference type="Gene3D" id="2.60.120.600">
    <property type="entry name" value="Domain of unknown function DUF1214, C-terminal domain"/>
    <property type="match status" value="1"/>
</dbReference>
<feature type="domain" description="DUF1254" evidence="3">
    <location>
        <begin position="92"/>
        <end position="192"/>
    </location>
</feature>
<dbReference type="EMBL" id="JBANDX010000018">
    <property type="protein sequence ID" value="MEL0610306.1"/>
    <property type="molecule type" value="Genomic_DNA"/>
</dbReference>
<sequence>MKLTFIASVLSLSVTTAVASDNNDLTFTSSHGYQFVNNVPSAETSQKMYQDQNIQYAAMVYQWSMPAMGLKGWENANHDMSNSANSAQISSYQGDGARGILTPNQVVEYLIAFHNADVHGPVVWEVPAGMTAGYVGDQWQRPIIDVGVAGPEQGQGVKLLILGPDQQEPEHDGSYTVVESPTNVIWLGTRNMERDPIKHKQITESFKAYPFNQQELRDRPIVSKQGDAFIQAQPRGMTFWENLNEIVQREVMHERDVFFYAMLKDLGIEKGKPFNPTKEQKAILIAGEELGYLQAINNTYKKNFEGANYFGDKNWFVALVNDSTQQQETHGELRERAAWFHEAIGSTKAMKMYKPGPGQMYLGAYEDANGIGFDGGNNYHLNVPADVPADLFWAVTIYDSKYRNLIANSTGQAEINSSNKLTYNEDGSVDVFIGPQCEKSKGCVSANWVQTEPGQTWFTYFRLYTPNERYFSGGWSLDNIQLIQ</sequence>
<dbReference type="InterPro" id="IPR010679">
    <property type="entry name" value="DUF1254"/>
</dbReference>
<reference evidence="4 5" key="1">
    <citation type="submission" date="2024-02" db="EMBL/GenBank/DDBJ databases">
        <title>Bacteria isolated from the canopy kelp, Nereocystis luetkeana.</title>
        <authorList>
            <person name="Pfister C.A."/>
            <person name="Younker I.T."/>
            <person name="Light S.H."/>
        </authorList>
    </citation>
    <scope>NUCLEOTIDE SEQUENCE [LARGE SCALE GENOMIC DNA]</scope>
    <source>
        <strain evidence="4 5">TI.1.15</strain>
    </source>
</reference>
<keyword evidence="1" id="KW-0732">Signal</keyword>
<feature type="domain" description="DUF1214" evidence="2">
    <location>
        <begin position="359"/>
        <end position="467"/>
    </location>
</feature>
<dbReference type="Gene3D" id="2.60.40.1610">
    <property type="entry name" value="Domain of unknown function DUF1254"/>
    <property type="match status" value="1"/>
</dbReference>
<evidence type="ECO:0000259" key="3">
    <source>
        <dbReference type="Pfam" id="PF06863"/>
    </source>
</evidence>
<feature type="signal peptide" evidence="1">
    <location>
        <begin position="1"/>
        <end position="19"/>
    </location>
</feature>
<dbReference type="PANTHER" id="PTHR36509:SF3">
    <property type="entry name" value="SIGNAL PEPTIDE PROTEIN"/>
    <property type="match status" value="1"/>
</dbReference>
<comment type="caution">
    <text evidence="4">The sequence shown here is derived from an EMBL/GenBank/DDBJ whole genome shotgun (WGS) entry which is preliminary data.</text>
</comment>
<evidence type="ECO:0000259" key="2">
    <source>
        <dbReference type="Pfam" id="PF06742"/>
    </source>
</evidence>
<evidence type="ECO:0000313" key="5">
    <source>
        <dbReference type="Proteomes" id="UP001377160"/>
    </source>
</evidence>
<evidence type="ECO:0000256" key="1">
    <source>
        <dbReference type="SAM" id="SignalP"/>
    </source>
</evidence>
<keyword evidence="5" id="KW-1185">Reference proteome</keyword>
<dbReference type="InterPro" id="IPR010621">
    <property type="entry name" value="DUF1214"/>
</dbReference>
<dbReference type="SUPFAM" id="SSF160935">
    <property type="entry name" value="VPA0735-like"/>
    <property type="match status" value="1"/>
</dbReference>
<dbReference type="InterPro" id="IPR037050">
    <property type="entry name" value="DUF1254_sf"/>
</dbReference>
<proteinExistence type="predicted"/>
<evidence type="ECO:0000313" key="4">
    <source>
        <dbReference type="EMBL" id="MEL0610306.1"/>
    </source>
</evidence>
<protein>
    <submittedName>
        <fullName evidence="4">DUF1214 domain-containing protein</fullName>
    </submittedName>
</protein>
<feature type="chain" id="PRO_5046591987" evidence="1">
    <location>
        <begin position="20"/>
        <end position="484"/>
    </location>
</feature>
<organism evidence="4 5">
    <name type="scientific">Vibrio echinoideorum</name>
    <dbReference type="NCBI Taxonomy" id="2100116"/>
    <lineage>
        <taxon>Bacteria</taxon>
        <taxon>Pseudomonadati</taxon>
        <taxon>Pseudomonadota</taxon>
        <taxon>Gammaproteobacteria</taxon>
        <taxon>Vibrionales</taxon>
        <taxon>Vibrionaceae</taxon>
        <taxon>Vibrio</taxon>
    </lineage>
</organism>
<dbReference type="PANTHER" id="PTHR36509">
    <property type="entry name" value="BLL3101 PROTEIN"/>
    <property type="match status" value="1"/>
</dbReference>